<dbReference type="Gene3D" id="2.40.290.30">
    <property type="entry name" value="Mediator complex subunit 25, ACID domain"/>
    <property type="match status" value="1"/>
</dbReference>
<dbReference type="PANTHER" id="PTHR12433">
    <property type="entry name" value="MEDIATOR OF RNA POLYMERASE II TRANSCRIPTION SUBUNIT 25"/>
    <property type="match status" value="1"/>
</dbReference>
<dbReference type="GO" id="GO:0016592">
    <property type="term" value="C:mediator complex"/>
    <property type="evidence" value="ECO:0007669"/>
    <property type="project" value="TreeGrafter"/>
</dbReference>
<dbReference type="OrthoDB" id="7690434at2759"/>
<evidence type="ECO:0000256" key="9">
    <source>
        <dbReference type="SAM" id="MobiDB-lite"/>
    </source>
</evidence>
<feature type="region of interest" description="Disordered" evidence="9">
    <location>
        <begin position="427"/>
        <end position="481"/>
    </location>
</feature>
<evidence type="ECO:0000256" key="3">
    <source>
        <dbReference type="ARBA" id="ARBA00019694"/>
    </source>
</evidence>
<feature type="region of interest" description="Disordered" evidence="9">
    <location>
        <begin position="322"/>
        <end position="357"/>
    </location>
</feature>
<feature type="region of interest" description="Disordered" evidence="9">
    <location>
        <begin position="638"/>
        <end position="664"/>
    </location>
</feature>
<evidence type="ECO:0000256" key="1">
    <source>
        <dbReference type="ARBA" id="ARBA00004123"/>
    </source>
</evidence>
<protein>
    <recommendedName>
        <fullName evidence="3">Mediator of RNA polymerase II transcription subunit 25</fullName>
    </recommendedName>
    <alternativeName>
        <fullName evidence="8">Mediator complex subunit 25</fullName>
    </alternativeName>
</protein>
<feature type="region of interest" description="Disordered" evidence="9">
    <location>
        <begin position="739"/>
        <end position="765"/>
    </location>
</feature>
<evidence type="ECO:0000256" key="7">
    <source>
        <dbReference type="ARBA" id="ARBA00023242"/>
    </source>
</evidence>
<keyword evidence="7" id="KW-0539">Nucleus</keyword>
<dbReference type="GO" id="GO:0045944">
    <property type="term" value="P:positive regulation of transcription by RNA polymerase II"/>
    <property type="evidence" value="ECO:0007669"/>
    <property type="project" value="TreeGrafter"/>
</dbReference>
<evidence type="ECO:0000256" key="4">
    <source>
        <dbReference type="ARBA" id="ARBA00023015"/>
    </source>
</evidence>
<dbReference type="InterPro" id="IPR036465">
    <property type="entry name" value="vWFA_dom_sf"/>
</dbReference>
<evidence type="ECO:0000256" key="8">
    <source>
        <dbReference type="ARBA" id="ARBA00031958"/>
    </source>
</evidence>
<evidence type="ECO:0000313" key="11">
    <source>
        <dbReference type="EMBL" id="KAG5684259.1"/>
    </source>
</evidence>
<comment type="similarity">
    <text evidence="2">Belongs to the Mediator complex subunit 25 family.</text>
</comment>
<dbReference type="PROSITE" id="PS50234">
    <property type="entry name" value="VWFA"/>
    <property type="match status" value="1"/>
</dbReference>
<dbReference type="PANTHER" id="PTHR12433:SF11">
    <property type="entry name" value="MEDIATOR OF RNA POLYMERASE II TRANSCRIPTION SUBUNIT 25"/>
    <property type="match status" value="1"/>
</dbReference>
<feature type="compositionally biased region" description="Low complexity" evidence="9">
    <location>
        <begin position="427"/>
        <end position="480"/>
    </location>
</feature>
<accession>A0A9J6CRR4</accession>
<dbReference type="SUPFAM" id="SSF53300">
    <property type="entry name" value="vWA-like"/>
    <property type="match status" value="1"/>
</dbReference>
<sequence>MNSMKPMDYHLFDVIFVIESTASNGAYLNEMKTNYIHPALEYFSNGLEDSNLYGIVLYKTSQCAPMNTCYTYGPFNAQKFLKTIDSLELTGGRSESNANLAEGLATALNCFHDLEKRRDKDTQIHKHCILILNSQPYSMPVTECYEYEGKTVEQLASIFPEKNINLSILSPRKIPILFEIFEKSGGDLGAHSKNYSKDPRHLVLLKGFSLKELIHDKPADSPATQIQQQNPMQNQQQTQQPQVPQQQQPTPVAASQIQNNDQMMQMQNQMMPGGPNIRQMNPNIRANNPMGVMQTGPQNVQNQQPGLNQGMGNTQQFPGPMGNFPQQQRPANPQQNLQQQANMGQQRWMAPNQPNQARPNQFMQQQQAQVGMMGPNMMQNQNPPQQQNSALISQLTQPPSAMNPSGMALPQQQNMIRMAMQNQNQMQNNPQMMGNNPQQNQQQPQGMMPNQQQIPPQMSQQPNVPQQQQQQVMGQQNQTPQREKIWRGILEWNDKQNQQNQVRQVPCEIYASISKETNEPEIRGDTWPQRLIMQLMPRTVISSVGGQMLRDAKVVIFQWGNSEAFESLSKVMANGFAGCVHFTNNHQQCDVKILILLYMNDKKSYYGFVPNDQAAYVEKLRRVIQQSKIGQVQGQGNFVGQNPTGGPQQNAPNQMQPGQQQQQPIPGGVNVGPRPNMMGMQQGNPMAGNQNMMQNDQSMMFNQQMQMQGNQQRMTRPNMMQNNNLRHLLQQQQTQFRPQMGGPQQQQQNNQMQHGMDQQQYDMNF</sequence>
<evidence type="ECO:0000256" key="2">
    <source>
        <dbReference type="ARBA" id="ARBA00009102"/>
    </source>
</evidence>
<evidence type="ECO:0000256" key="5">
    <source>
        <dbReference type="ARBA" id="ARBA00023159"/>
    </source>
</evidence>
<keyword evidence="5" id="KW-0010">Activator</keyword>
<keyword evidence="12" id="KW-1185">Reference proteome</keyword>
<dbReference type="InterPro" id="IPR021419">
    <property type="entry name" value="Mediator_Med25_VWA"/>
</dbReference>
<name>A0A9J6CRR4_POLVA</name>
<evidence type="ECO:0000256" key="6">
    <source>
        <dbReference type="ARBA" id="ARBA00023163"/>
    </source>
</evidence>
<dbReference type="Proteomes" id="UP001107558">
    <property type="component" value="Chromosome 1"/>
</dbReference>
<organism evidence="11 12">
    <name type="scientific">Polypedilum vanderplanki</name>
    <name type="common">Sleeping chironomid midge</name>
    <dbReference type="NCBI Taxonomy" id="319348"/>
    <lineage>
        <taxon>Eukaryota</taxon>
        <taxon>Metazoa</taxon>
        <taxon>Ecdysozoa</taxon>
        <taxon>Arthropoda</taxon>
        <taxon>Hexapoda</taxon>
        <taxon>Insecta</taxon>
        <taxon>Pterygota</taxon>
        <taxon>Neoptera</taxon>
        <taxon>Endopterygota</taxon>
        <taxon>Diptera</taxon>
        <taxon>Nematocera</taxon>
        <taxon>Chironomoidea</taxon>
        <taxon>Chironomidae</taxon>
        <taxon>Chironominae</taxon>
        <taxon>Polypedilum</taxon>
        <taxon>Polypedilum</taxon>
    </lineage>
</organism>
<dbReference type="InterPro" id="IPR021394">
    <property type="entry name" value="Med25_PTOV"/>
</dbReference>
<dbReference type="Pfam" id="PF11265">
    <property type="entry name" value="Med25_VWA"/>
    <property type="match status" value="1"/>
</dbReference>
<comment type="caution">
    <text evidence="11">The sequence shown here is derived from an EMBL/GenBank/DDBJ whole genome shotgun (WGS) entry which is preliminary data.</text>
</comment>
<dbReference type="Pfam" id="PF11232">
    <property type="entry name" value="Med25"/>
    <property type="match status" value="1"/>
</dbReference>
<feature type="compositionally biased region" description="Low complexity" evidence="9">
    <location>
        <begin position="325"/>
        <end position="346"/>
    </location>
</feature>
<dbReference type="AlphaFoldDB" id="A0A9J6CRR4"/>
<keyword evidence="4" id="KW-0805">Transcription regulation</keyword>
<dbReference type="GO" id="GO:0005667">
    <property type="term" value="C:transcription regulator complex"/>
    <property type="evidence" value="ECO:0007669"/>
    <property type="project" value="TreeGrafter"/>
</dbReference>
<gene>
    <name evidence="11" type="ORF">PVAND_013495</name>
</gene>
<dbReference type="EMBL" id="JADBJN010000001">
    <property type="protein sequence ID" value="KAG5684259.1"/>
    <property type="molecule type" value="Genomic_DNA"/>
</dbReference>
<dbReference type="InterPro" id="IPR002035">
    <property type="entry name" value="VWF_A"/>
</dbReference>
<feature type="compositionally biased region" description="Low complexity" evidence="9">
    <location>
        <begin position="225"/>
        <end position="255"/>
    </location>
</feature>
<proteinExistence type="inferred from homology"/>
<dbReference type="InterPro" id="IPR038196">
    <property type="entry name" value="Med25_PTOV_sf"/>
</dbReference>
<feature type="region of interest" description="Disordered" evidence="9">
    <location>
        <begin position="220"/>
        <end position="255"/>
    </location>
</feature>
<evidence type="ECO:0000259" key="10">
    <source>
        <dbReference type="PROSITE" id="PS50234"/>
    </source>
</evidence>
<comment type="subcellular location">
    <subcellularLocation>
        <location evidence="1">Nucleus</location>
    </subcellularLocation>
</comment>
<feature type="domain" description="VWFA" evidence="10">
    <location>
        <begin position="13"/>
        <end position="170"/>
    </location>
</feature>
<reference evidence="11" key="1">
    <citation type="submission" date="2021-03" db="EMBL/GenBank/DDBJ databases">
        <title>Chromosome level genome of the anhydrobiotic midge Polypedilum vanderplanki.</title>
        <authorList>
            <person name="Yoshida Y."/>
            <person name="Kikawada T."/>
            <person name="Gusev O."/>
        </authorList>
    </citation>
    <scope>NUCLEOTIDE SEQUENCE</scope>
    <source>
        <strain evidence="11">NIAS01</strain>
        <tissue evidence="11">Whole body or cell culture</tissue>
    </source>
</reference>
<evidence type="ECO:0000313" key="12">
    <source>
        <dbReference type="Proteomes" id="UP001107558"/>
    </source>
</evidence>
<keyword evidence="6" id="KW-0804">Transcription</keyword>